<feature type="domain" description="Formyl transferase N-terminal" evidence="5">
    <location>
        <begin position="1"/>
        <end position="193"/>
    </location>
</feature>
<gene>
    <name evidence="6" type="ORF">COT92_00370</name>
</gene>
<dbReference type="EC" id="2.1.2.2" evidence="2"/>
<protein>
    <recommendedName>
        <fullName evidence="2">phosphoribosylglycinamide formyltransferase 1</fullName>
        <ecNumber evidence="2">2.1.2.2</ecNumber>
    </recommendedName>
</protein>
<dbReference type="Pfam" id="PF00551">
    <property type="entry name" value="Formyl_trans_N"/>
    <property type="match status" value="1"/>
</dbReference>
<dbReference type="InterPro" id="IPR026350">
    <property type="entry name" value="GxxExxY"/>
</dbReference>
<proteinExistence type="predicted"/>
<dbReference type="EMBL" id="PFAK01000004">
    <property type="protein sequence ID" value="PIR96585.1"/>
    <property type="molecule type" value="Genomic_DNA"/>
</dbReference>
<evidence type="ECO:0000313" key="6">
    <source>
        <dbReference type="EMBL" id="PIR96585.1"/>
    </source>
</evidence>
<dbReference type="GO" id="GO:0005737">
    <property type="term" value="C:cytoplasm"/>
    <property type="evidence" value="ECO:0007669"/>
    <property type="project" value="TreeGrafter"/>
</dbReference>
<reference evidence="7" key="1">
    <citation type="submission" date="2017-09" db="EMBL/GenBank/DDBJ databases">
        <title>Depth-based differentiation of microbial function through sediment-hosted aquifers and enrichment of novel symbionts in the deep terrestrial subsurface.</title>
        <authorList>
            <person name="Probst A.J."/>
            <person name="Ladd B."/>
            <person name="Jarett J.K."/>
            <person name="Geller-Mcgrath D.E."/>
            <person name="Sieber C.M.K."/>
            <person name="Emerson J.B."/>
            <person name="Anantharaman K."/>
            <person name="Thomas B.C."/>
            <person name="Malmstrom R."/>
            <person name="Stieglmeier M."/>
            <person name="Klingl A."/>
            <person name="Woyke T."/>
            <person name="Ryan C.M."/>
            <person name="Banfield J.F."/>
        </authorList>
    </citation>
    <scope>NUCLEOTIDE SEQUENCE [LARGE SCALE GENOMIC DNA]</scope>
</reference>
<dbReference type="GO" id="GO:0006189">
    <property type="term" value="P:'de novo' IMP biosynthetic process"/>
    <property type="evidence" value="ECO:0007669"/>
    <property type="project" value="TreeGrafter"/>
</dbReference>
<dbReference type="Pfam" id="PF13366">
    <property type="entry name" value="PDDEXK_3"/>
    <property type="match status" value="1"/>
</dbReference>
<sequence>MKIAILISNAGAGTNLKAIIEAVNDRQIRAEICAVICDKPDAAGLAHAKNAKLPIEICQKKESLLPLLKKLGADFICLAGWKQIILDEVITAFPNKILNLHPGLIPNTINDFAANPDGTAGLWNKGMLTEKAIKNFLDQKSTYAGSSIHFLTLEFDFGPVLGRCFEQINDDDTVESLYARLKAKENQLYVDVLAKLTSTKHENDEIRNNSYPVKNEDLLYRDECFKIMGILFKVYKTQGGSFLEKHYQKFIAELFKEENIEFREQVPVKLKFNDKSLGIFYIDFIVTIGNAKIILEIKKHENFGPKNIDQVRSYLKAANLKLGILANFTHSGVKFKRIVNLY</sequence>
<dbReference type="Proteomes" id="UP000230922">
    <property type="component" value="Unassembled WGS sequence"/>
</dbReference>
<evidence type="ECO:0000256" key="2">
    <source>
        <dbReference type="ARBA" id="ARBA00012254"/>
    </source>
</evidence>
<keyword evidence="4" id="KW-0658">Purine biosynthesis</keyword>
<organism evidence="6 7">
    <name type="scientific">Candidatus Doudnabacteria bacterium CG10_big_fil_rev_8_21_14_0_10_42_18</name>
    <dbReference type="NCBI Taxonomy" id="1974552"/>
    <lineage>
        <taxon>Bacteria</taxon>
        <taxon>Candidatus Doudnaibacteriota</taxon>
    </lineage>
</organism>
<evidence type="ECO:0000313" key="7">
    <source>
        <dbReference type="Proteomes" id="UP000230922"/>
    </source>
</evidence>
<dbReference type="InterPro" id="IPR036477">
    <property type="entry name" value="Formyl_transf_N_sf"/>
</dbReference>
<dbReference type="PANTHER" id="PTHR43369">
    <property type="entry name" value="PHOSPHORIBOSYLGLYCINAMIDE FORMYLTRANSFERASE"/>
    <property type="match status" value="1"/>
</dbReference>
<accession>A0A2H0VBX3</accession>
<comment type="pathway">
    <text evidence="1">Purine metabolism; IMP biosynthesis via de novo pathway; N(2)-formyl-N(1)-(5-phospho-D-ribosyl)glycinamide from N(1)-(5-phospho-D-ribosyl)glycinamide (10-formyl THF route): step 1/1.</text>
</comment>
<comment type="caution">
    <text evidence="6">The sequence shown here is derived from an EMBL/GenBank/DDBJ whole genome shotgun (WGS) entry which is preliminary data.</text>
</comment>
<evidence type="ECO:0000256" key="4">
    <source>
        <dbReference type="ARBA" id="ARBA00022755"/>
    </source>
</evidence>
<evidence type="ECO:0000256" key="3">
    <source>
        <dbReference type="ARBA" id="ARBA00022679"/>
    </source>
</evidence>
<evidence type="ECO:0000256" key="1">
    <source>
        <dbReference type="ARBA" id="ARBA00005054"/>
    </source>
</evidence>
<dbReference type="InterPro" id="IPR002376">
    <property type="entry name" value="Formyl_transf_N"/>
</dbReference>
<dbReference type="Gene3D" id="3.40.50.170">
    <property type="entry name" value="Formyl transferase, N-terminal domain"/>
    <property type="match status" value="1"/>
</dbReference>
<dbReference type="PANTHER" id="PTHR43369:SF2">
    <property type="entry name" value="PHOSPHORIBOSYLGLYCINAMIDE FORMYLTRANSFERASE"/>
    <property type="match status" value="1"/>
</dbReference>
<name>A0A2H0VBX3_9BACT</name>
<keyword evidence="3" id="KW-0808">Transferase</keyword>
<dbReference type="AlphaFoldDB" id="A0A2H0VBX3"/>
<dbReference type="NCBIfam" id="TIGR04256">
    <property type="entry name" value="GxxExxY"/>
    <property type="match status" value="1"/>
</dbReference>
<dbReference type="GO" id="GO:0004644">
    <property type="term" value="F:phosphoribosylglycinamide formyltransferase activity"/>
    <property type="evidence" value="ECO:0007669"/>
    <property type="project" value="UniProtKB-EC"/>
</dbReference>
<evidence type="ECO:0000259" key="5">
    <source>
        <dbReference type="Pfam" id="PF00551"/>
    </source>
</evidence>
<dbReference type="SUPFAM" id="SSF53328">
    <property type="entry name" value="Formyltransferase"/>
    <property type="match status" value="1"/>
</dbReference>